<reference evidence="2 3" key="1">
    <citation type="submission" date="2019-11" db="EMBL/GenBank/DDBJ databases">
        <title>Whole genome sequence of Oryza granulata.</title>
        <authorList>
            <person name="Li W."/>
        </authorList>
    </citation>
    <scope>NUCLEOTIDE SEQUENCE [LARGE SCALE GENOMIC DNA]</scope>
    <source>
        <strain evidence="3">cv. Menghai</strain>
        <tissue evidence="2">Leaf</tissue>
    </source>
</reference>
<gene>
    <name evidence="2" type="ORF">E2562_016511</name>
</gene>
<dbReference type="Proteomes" id="UP000479710">
    <property type="component" value="Unassembled WGS sequence"/>
</dbReference>
<protein>
    <submittedName>
        <fullName evidence="2">Uncharacterized protein</fullName>
    </submittedName>
</protein>
<name>A0A6G1C6I7_9ORYZ</name>
<dbReference type="AlphaFoldDB" id="A0A6G1C6I7"/>
<sequence>MLANARRSTNGRATPCLATGVRFGHLSHDTRHRIAPVQHPGKTVHGAMLRWTADAWPRGATPGVGHAERQRCHTSRTYRRPPR</sequence>
<feature type="compositionally biased region" description="Basic residues" evidence="1">
    <location>
        <begin position="72"/>
        <end position="83"/>
    </location>
</feature>
<comment type="caution">
    <text evidence="2">The sequence shown here is derived from an EMBL/GenBank/DDBJ whole genome shotgun (WGS) entry which is preliminary data.</text>
</comment>
<evidence type="ECO:0000313" key="2">
    <source>
        <dbReference type="EMBL" id="KAF0895776.1"/>
    </source>
</evidence>
<evidence type="ECO:0000256" key="1">
    <source>
        <dbReference type="SAM" id="MobiDB-lite"/>
    </source>
</evidence>
<proteinExistence type="predicted"/>
<keyword evidence="3" id="KW-1185">Reference proteome</keyword>
<organism evidence="2 3">
    <name type="scientific">Oryza meyeriana var. granulata</name>
    <dbReference type="NCBI Taxonomy" id="110450"/>
    <lineage>
        <taxon>Eukaryota</taxon>
        <taxon>Viridiplantae</taxon>
        <taxon>Streptophyta</taxon>
        <taxon>Embryophyta</taxon>
        <taxon>Tracheophyta</taxon>
        <taxon>Spermatophyta</taxon>
        <taxon>Magnoliopsida</taxon>
        <taxon>Liliopsida</taxon>
        <taxon>Poales</taxon>
        <taxon>Poaceae</taxon>
        <taxon>BOP clade</taxon>
        <taxon>Oryzoideae</taxon>
        <taxon>Oryzeae</taxon>
        <taxon>Oryzinae</taxon>
        <taxon>Oryza</taxon>
        <taxon>Oryza meyeriana</taxon>
    </lineage>
</organism>
<dbReference type="EMBL" id="SPHZ02000010">
    <property type="protein sequence ID" value="KAF0895776.1"/>
    <property type="molecule type" value="Genomic_DNA"/>
</dbReference>
<evidence type="ECO:0000313" key="3">
    <source>
        <dbReference type="Proteomes" id="UP000479710"/>
    </source>
</evidence>
<accession>A0A6G1C6I7</accession>
<feature type="region of interest" description="Disordered" evidence="1">
    <location>
        <begin position="60"/>
        <end position="83"/>
    </location>
</feature>